<comment type="caution">
    <text evidence="2">The sequence shown here is derived from an EMBL/GenBank/DDBJ whole genome shotgun (WGS) entry which is preliminary data.</text>
</comment>
<reference evidence="2 3" key="1">
    <citation type="submission" date="2023-03" db="EMBL/GenBank/DDBJ databases">
        <title>High-quality genome of Scylla paramamosain provides insights in environmental adaptation.</title>
        <authorList>
            <person name="Zhang L."/>
        </authorList>
    </citation>
    <scope>NUCLEOTIDE SEQUENCE [LARGE SCALE GENOMIC DNA]</scope>
    <source>
        <strain evidence="2">LZ_2023a</strain>
        <tissue evidence="2">Muscle</tissue>
    </source>
</reference>
<evidence type="ECO:0000256" key="1">
    <source>
        <dbReference type="SAM" id="SignalP"/>
    </source>
</evidence>
<dbReference type="AlphaFoldDB" id="A0AAW0TPT7"/>
<accession>A0AAW0TPT7</accession>
<name>A0AAW0TPT7_SCYPA</name>
<dbReference type="InterPro" id="IPR029245">
    <property type="entry name" value="DUF4528"/>
</dbReference>
<dbReference type="Pfam" id="PF15031">
    <property type="entry name" value="DUF4528"/>
    <property type="match status" value="1"/>
</dbReference>
<dbReference type="Proteomes" id="UP001487740">
    <property type="component" value="Unassembled WGS sequence"/>
</dbReference>
<keyword evidence="3" id="KW-1185">Reference proteome</keyword>
<dbReference type="EMBL" id="JARAKH010000027">
    <property type="protein sequence ID" value="KAK8389773.1"/>
    <property type="molecule type" value="Genomic_DNA"/>
</dbReference>
<sequence length="222" mass="25829">MVAPTPLLVVMKCFVWLLYLGSQPPLHRVYSLTSTFEVRRSCLLGNQNTAEWLPCSCPGHALLLLYSLPIHEGVVLMRGGFWWRWWRTAKGTEKPASSLVLTSHLRQRGLPHWTSYFVRYSDVTSDQRGRSHFNWKVDDVNYHILRTGCWPYIKYHCSQRPYQDLSTDDKFFRVLKVMNLGLPCLAYGFGASFLISFQEEVKTPEGTVTIYFLYEEDRGARH</sequence>
<evidence type="ECO:0000313" key="2">
    <source>
        <dbReference type="EMBL" id="KAK8389773.1"/>
    </source>
</evidence>
<keyword evidence="1" id="KW-0732">Signal</keyword>
<feature type="signal peptide" evidence="1">
    <location>
        <begin position="1"/>
        <end position="22"/>
    </location>
</feature>
<gene>
    <name evidence="2" type="ORF">O3P69_009046</name>
</gene>
<organism evidence="2 3">
    <name type="scientific">Scylla paramamosain</name>
    <name type="common">Mud crab</name>
    <dbReference type="NCBI Taxonomy" id="85552"/>
    <lineage>
        <taxon>Eukaryota</taxon>
        <taxon>Metazoa</taxon>
        <taxon>Ecdysozoa</taxon>
        <taxon>Arthropoda</taxon>
        <taxon>Crustacea</taxon>
        <taxon>Multicrustacea</taxon>
        <taxon>Malacostraca</taxon>
        <taxon>Eumalacostraca</taxon>
        <taxon>Eucarida</taxon>
        <taxon>Decapoda</taxon>
        <taxon>Pleocyemata</taxon>
        <taxon>Brachyura</taxon>
        <taxon>Eubrachyura</taxon>
        <taxon>Portunoidea</taxon>
        <taxon>Portunidae</taxon>
        <taxon>Portuninae</taxon>
        <taxon>Scylla</taxon>
    </lineage>
</organism>
<feature type="chain" id="PRO_5043418507" evidence="1">
    <location>
        <begin position="23"/>
        <end position="222"/>
    </location>
</feature>
<dbReference type="PANTHER" id="PTHR34651">
    <property type="entry name" value="SIMILAR TO ENSANGP00000021391"/>
    <property type="match status" value="1"/>
</dbReference>
<protein>
    <submittedName>
        <fullName evidence="2">Uncharacterized protein</fullName>
    </submittedName>
</protein>
<evidence type="ECO:0000313" key="3">
    <source>
        <dbReference type="Proteomes" id="UP001487740"/>
    </source>
</evidence>
<dbReference type="PANTHER" id="PTHR34651:SF1">
    <property type="entry name" value="SIMILAR TO ENSANGP00000021391"/>
    <property type="match status" value="1"/>
</dbReference>
<proteinExistence type="predicted"/>